<dbReference type="Pfam" id="PF14223">
    <property type="entry name" value="Retrotran_gag_2"/>
    <property type="match status" value="1"/>
</dbReference>
<comment type="caution">
    <text evidence="5">The sequence shown here is derived from an EMBL/GenBank/DDBJ whole genome shotgun (WGS) entry which is preliminary data.</text>
</comment>
<gene>
    <name evidence="5" type="ORF">Tco_0908967</name>
</gene>
<dbReference type="InterPro" id="IPR013103">
    <property type="entry name" value="RVT_2"/>
</dbReference>
<evidence type="ECO:0000256" key="3">
    <source>
        <dbReference type="SAM" id="MobiDB-lite"/>
    </source>
</evidence>
<sequence length="1093" mass="124629">MERMFLLRHKWQTMKGPPHNGIIMNIMQKKGENEFILNAFGYDSLYDIYSTFATAREIWESLENKYKTQVACSMKFVIGKFLNFKMNDAKHVVMQVEELQIIVHEMEVEGMGINSNFLVGSIIEKLLTSGKDLVLSNVLHVPNITKNLISGPILSNKGFKLVIESDKLVITKGGVYVGKGYLDEGLFKLSVVTDDNVINNNNAGTSTASVYMIDPSFLWHSRLGHVNFRSLQRMINLGMLPKCSKDKISKCEICVESKYTSHSHKSVEKSNEILGLIHTDLCDFKATPSRGGKNYYITFIDDCSKFCYVYLINTKDEALNMFKTYKAEVENQLDKKIKILRSDRGGEYESNDFAEFCSTFGIVHQTTAPYTPQQNGVAERKNRTLKNMINSMLITSGAPHSLWGEACLAANTILNKIPHKKSDKSPYQLWKGKQPSYKRMKVWGCLAKVQIPLPKRTKLGPKTVDCVYLGPTKNSAAYRFLVYKSNIEDISNNTIIESAEADFFENIFPYKDKEKQISNPRKRVMNDQLSQDETDNNSEIPQENVEPRRSKRAKVTKDFGPDYMTYIVNEEPQTYKAAMESSEAPYWKEAIQSEIDSIVHNNTWKLVDLPSGHKPIGHKWIFKKKLRPDGTIEKYKARLVAKGYRQKEGQDFFDTYSPVTRITSIRTLIAIAAIHNLIIHQMDVKTAFLNGELDEEIYMQQPEGFVVKGQEHKVCKLVKSLYGLKQAPKQWHEKFDNTLLSNGFQINECDKCVYVKQYKNAFVIICLYVDDMLIMGTNMDVINQTKKMLHSSFDMKDMGEADVILGIRIQKNSNGYILTQSHYIEKTLKKFGHYDDRPVVTPFDPKVQLKKNKGQSSAYLKHTMAYGLHYTKYPPVLEGYCDANWISNHNEGKSTSGYVFTLGGAVVSWKSSKQTVNTRSTMEAEFVALDKAAEEAEWLRSFLEGIPLWPKPVTAVCIHCDSMAALTRAKNHIYNGKSRHIRRRHNTIKDLLRNGIISIDYVKSKENIADPLTKGLCREQVIFTSRVEYYGIFLIGITYTRLMCGRIFGNQMAKFSKILMNKDMFTTEMNTTTCLIAMVTVISVAKVSLSEPS</sequence>
<dbReference type="SUPFAM" id="SSF56672">
    <property type="entry name" value="DNA/RNA polymerases"/>
    <property type="match status" value="1"/>
</dbReference>
<dbReference type="Proteomes" id="UP001151760">
    <property type="component" value="Unassembled WGS sequence"/>
</dbReference>
<proteinExistence type="predicted"/>
<dbReference type="Gene3D" id="3.30.420.10">
    <property type="entry name" value="Ribonuclease H-like superfamily/Ribonuclease H"/>
    <property type="match status" value="2"/>
</dbReference>
<keyword evidence="2" id="KW-0378">Hydrolase</keyword>
<reference evidence="5" key="1">
    <citation type="journal article" date="2022" name="Int. J. Mol. Sci.">
        <title>Draft Genome of Tanacetum Coccineum: Genomic Comparison of Closely Related Tanacetum-Family Plants.</title>
        <authorList>
            <person name="Yamashiro T."/>
            <person name="Shiraishi A."/>
            <person name="Nakayama K."/>
            <person name="Satake H."/>
        </authorList>
    </citation>
    <scope>NUCLEOTIDE SEQUENCE</scope>
</reference>
<protein>
    <submittedName>
        <fullName evidence="5">Retrovirus-related pol polyprotein from transposon TNT 1-94</fullName>
    </submittedName>
</protein>
<keyword evidence="6" id="KW-1185">Reference proteome</keyword>
<dbReference type="SUPFAM" id="SSF53098">
    <property type="entry name" value="Ribonuclease H-like"/>
    <property type="match status" value="1"/>
</dbReference>
<organism evidence="5 6">
    <name type="scientific">Tanacetum coccineum</name>
    <dbReference type="NCBI Taxonomy" id="301880"/>
    <lineage>
        <taxon>Eukaryota</taxon>
        <taxon>Viridiplantae</taxon>
        <taxon>Streptophyta</taxon>
        <taxon>Embryophyta</taxon>
        <taxon>Tracheophyta</taxon>
        <taxon>Spermatophyta</taxon>
        <taxon>Magnoliopsida</taxon>
        <taxon>eudicotyledons</taxon>
        <taxon>Gunneridae</taxon>
        <taxon>Pentapetalae</taxon>
        <taxon>asterids</taxon>
        <taxon>campanulids</taxon>
        <taxon>Asterales</taxon>
        <taxon>Asteraceae</taxon>
        <taxon>Asteroideae</taxon>
        <taxon>Anthemideae</taxon>
        <taxon>Anthemidinae</taxon>
        <taxon>Tanacetum</taxon>
    </lineage>
</organism>
<evidence type="ECO:0000259" key="4">
    <source>
        <dbReference type="PROSITE" id="PS50994"/>
    </source>
</evidence>
<dbReference type="Pfam" id="PF13976">
    <property type="entry name" value="gag_pre-integrs"/>
    <property type="match status" value="1"/>
</dbReference>
<evidence type="ECO:0000313" key="5">
    <source>
        <dbReference type="EMBL" id="GJT28692.1"/>
    </source>
</evidence>
<dbReference type="InterPro" id="IPR036397">
    <property type="entry name" value="RNaseH_sf"/>
</dbReference>
<feature type="region of interest" description="Disordered" evidence="3">
    <location>
        <begin position="527"/>
        <end position="552"/>
    </location>
</feature>
<dbReference type="Pfam" id="PF25597">
    <property type="entry name" value="SH3_retrovirus"/>
    <property type="match status" value="1"/>
</dbReference>
<dbReference type="PANTHER" id="PTHR42648">
    <property type="entry name" value="TRANSPOSASE, PUTATIVE-RELATED"/>
    <property type="match status" value="1"/>
</dbReference>
<feature type="domain" description="Integrase catalytic" evidence="4">
    <location>
        <begin position="268"/>
        <end position="434"/>
    </location>
</feature>
<dbReference type="InterPro" id="IPR043502">
    <property type="entry name" value="DNA/RNA_pol_sf"/>
</dbReference>
<dbReference type="CDD" id="cd09272">
    <property type="entry name" value="RNase_HI_RT_Ty1"/>
    <property type="match status" value="1"/>
</dbReference>
<evidence type="ECO:0000256" key="2">
    <source>
        <dbReference type="ARBA" id="ARBA00022801"/>
    </source>
</evidence>
<evidence type="ECO:0000256" key="1">
    <source>
        <dbReference type="ARBA" id="ARBA00022723"/>
    </source>
</evidence>
<dbReference type="PANTHER" id="PTHR42648:SF20">
    <property type="entry name" value="RNA-DIRECTED DNA POLYMERASE"/>
    <property type="match status" value="1"/>
</dbReference>
<dbReference type="InterPro" id="IPR001584">
    <property type="entry name" value="Integrase_cat-core"/>
</dbReference>
<dbReference type="InterPro" id="IPR025724">
    <property type="entry name" value="GAG-pre-integrase_dom"/>
</dbReference>
<name>A0ABQ5CQH3_9ASTR</name>
<reference evidence="5" key="2">
    <citation type="submission" date="2022-01" db="EMBL/GenBank/DDBJ databases">
        <authorList>
            <person name="Yamashiro T."/>
            <person name="Shiraishi A."/>
            <person name="Satake H."/>
            <person name="Nakayama K."/>
        </authorList>
    </citation>
    <scope>NUCLEOTIDE SEQUENCE</scope>
</reference>
<dbReference type="InterPro" id="IPR057670">
    <property type="entry name" value="SH3_retrovirus"/>
</dbReference>
<dbReference type="EMBL" id="BQNB010014482">
    <property type="protein sequence ID" value="GJT28692.1"/>
    <property type="molecule type" value="Genomic_DNA"/>
</dbReference>
<dbReference type="InterPro" id="IPR012337">
    <property type="entry name" value="RNaseH-like_sf"/>
</dbReference>
<evidence type="ECO:0000313" key="6">
    <source>
        <dbReference type="Proteomes" id="UP001151760"/>
    </source>
</evidence>
<dbReference type="Pfam" id="PF00665">
    <property type="entry name" value="rve"/>
    <property type="match status" value="1"/>
</dbReference>
<dbReference type="InterPro" id="IPR039537">
    <property type="entry name" value="Retrotran_Ty1/copia-like"/>
</dbReference>
<dbReference type="Pfam" id="PF07727">
    <property type="entry name" value="RVT_2"/>
    <property type="match status" value="1"/>
</dbReference>
<keyword evidence="1" id="KW-0479">Metal-binding</keyword>
<accession>A0ABQ5CQH3</accession>
<dbReference type="PROSITE" id="PS50994">
    <property type="entry name" value="INTEGRASE"/>
    <property type="match status" value="1"/>
</dbReference>